<dbReference type="Pfam" id="PF16212">
    <property type="entry name" value="PhoLip_ATPase_C"/>
    <property type="match status" value="1"/>
</dbReference>
<evidence type="ECO:0000313" key="21">
    <source>
        <dbReference type="EMBL" id="CCA23321.1"/>
    </source>
</evidence>
<feature type="coiled-coil region" evidence="17">
    <location>
        <begin position="715"/>
        <end position="749"/>
    </location>
</feature>
<feature type="binding site" evidence="15">
    <location>
        <position position="905"/>
    </location>
    <ligand>
        <name>Mg(2+)</name>
        <dbReference type="ChEBI" id="CHEBI:18420"/>
    </ligand>
</feature>
<feature type="transmembrane region" description="Helical" evidence="16">
    <location>
        <begin position="1110"/>
        <end position="1131"/>
    </location>
</feature>
<evidence type="ECO:0000256" key="14">
    <source>
        <dbReference type="PIRSR" id="PIRSR606539-2"/>
    </source>
</evidence>
<keyword evidence="7 14" id="KW-0067">ATP-binding</keyword>
<dbReference type="EMBL" id="FR824280">
    <property type="protein sequence ID" value="CCA24343.1"/>
    <property type="molecule type" value="Genomic_DNA"/>
</dbReference>
<keyword evidence="3" id="KW-0813">Transport</keyword>
<feature type="transmembrane region" description="Helical" evidence="16">
    <location>
        <begin position="100"/>
        <end position="117"/>
    </location>
</feature>
<evidence type="ECO:0000256" key="9">
    <source>
        <dbReference type="ARBA" id="ARBA00022967"/>
    </source>
</evidence>
<dbReference type="SUPFAM" id="SSF81660">
    <property type="entry name" value="Metal cation-transporting ATPase, ATP-binding domain N"/>
    <property type="match status" value="1"/>
</dbReference>
<evidence type="ECO:0000256" key="16">
    <source>
        <dbReference type="RuleBase" id="RU362033"/>
    </source>
</evidence>
<keyword evidence="9 16" id="KW-1278">Translocase</keyword>
<feature type="binding site" evidence="14">
    <location>
        <position position="473"/>
    </location>
    <ligand>
        <name>ATP</name>
        <dbReference type="ChEBI" id="CHEBI:30616"/>
    </ligand>
</feature>
<dbReference type="GO" id="GO:0016887">
    <property type="term" value="F:ATP hydrolysis activity"/>
    <property type="evidence" value="ECO:0007669"/>
    <property type="project" value="InterPro"/>
</dbReference>
<dbReference type="InterPro" id="IPR006539">
    <property type="entry name" value="P-type_ATPase_IV"/>
</dbReference>
<feature type="transmembrane region" description="Helical" evidence="16">
    <location>
        <begin position="1151"/>
        <end position="1172"/>
    </location>
</feature>
<feature type="binding site" evidence="14">
    <location>
        <position position="884"/>
    </location>
    <ligand>
        <name>ATP</name>
        <dbReference type="ChEBI" id="CHEBI:30616"/>
    </ligand>
</feature>
<dbReference type="Gene3D" id="3.40.50.1000">
    <property type="entry name" value="HAD superfamily/HAD-like"/>
    <property type="match status" value="1"/>
</dbReference>
<dbReference type="InterPro" id="IPR023299">
    <property type="entry name" value="ATPase_P-typ_cyto_dom_N"/>
</dbReference>
<feature type="binding site" evidence="15">
    <location>
        <position position="473"/>
    </location>
    <ligand>
        <name>Mg(2+)</name>
        <dbReference type="ChEBI" id="CHEBI:18420"/>
    </ligand>
</feature>
<feature type="binding site" evidence="15">
    <location>
        <position position="909"/>
    </location>
    <ligand>
        <name>Mg(2+)</name>
        <dbReference type="ChEBI" id="CHEBI:18420"/>
    </ligand>
</feature>
<accession>F0WPS0</accession>
<feature type="binding site" evidence="14">
    <location>
        <position position="789"/>
    </location>
    <ligand>
        <name>ATP</name>
        <dbReference type="ChEBI" id="CHEBI:30616"/>
    </ligand>
</feature>
<dbReference type="HOGENOM" id="CLU_000846_3_1_1"/>
<keyword evidence="4 16" id="KW-0812">Transmembrane</keyword>
<sequence length="1398" mass="156256">MADPSEKYKRLNTSRSSVRSRRTHSSTQLRTPSEAEKDVPENDVSSTPTTPETYRFISLPRALPNQVAVDEEFCTNVVITSKYTTLNFLPKFVYQSFRKLANAYFLFVSILQTIPMISNTGGVPSTLPVLMFILSVDAILAIVEDRRRHLADYEANSAMCQIVRSTYTENPNKLSQEGKATLPPTNFHPTEDPEIVLLHWSELTVGTIVKLRNRETAPADLLILSVAEPIPSQPSGICYVETKSLDGETNLKLRHAVEPTMSAQSAGQVGNLQGFLRCEQPNRVIGRFDGLLTMSSLSSPSDLVQEPVLIKNVLLRGCQLRNTEWIYGIVINTGPDTKIMQSSATVPVKWSSINESVNRMVVWLLVLLLLCCMVASTLQLIWLEMHGSILNGYLNWRPEFISQWFIGFGYYFLLLYQMIPVSLYVTISVVMFLQAIFMTMDLDMFYEPLNTKMIVRSMGLNEELGQISYIFTDKTGTLTCNVMEFRKCCINGISYGTGTTEIGRAALRRKGIPTAEPDLKPSDSRKMPPYVNFEDPRLLTRLNRSESSSNSSELYEGSLEAAFFLHLSLCHTVIPETVEGTDQIRLSASSPDEQALVSGAKFFGYVFESRGLGSARVRVRNRNMTNSMDSKSLEFQILDILEFSSERKRMSIVVKYPSNELWLLTKGADNMIFPLLSSRNDPQMLRDTMSHLEAYAEDGLRTLTIARKRLDSKMYTEWSEKYRLANSNLEEIRKRKVGEKNAIDELMIELEKELILLGATAIEDKLQLHVPRAIANLMRAGIKVWMLTGDKQETAINISYACQLMDNSMKQFVFNCELFPAIEQVGAELTRILSRPRGKARQAVVIDGECLEITLLDPVCRMQFLQLAMSSDAVVCCRVSPSQKAEMVSLLREACPKARTLAIGDGANDVAMIQRAHVGVGICGQEGMQAVNSSDYAIAQFSFLEKLLLHHGRLNYKRMSVLVGYMFYKNILMVLAQFYYTFYSGASGQKFYSEFYFQLYNAMYTTLPILVLGVFDMDVPWTISRQFPELYLVGPRMELFNNITFFKWMAGAMYESAVICSMSLFVFSDAIGAVGNAAMVQYGLVTFSMVVLVVNLKLCFVQMSWSAPWLVCWCAGVLAYLPVSTYVSSLWPAFLPNDFGIFENTMAHPMYWLVMLIGCISSLLRHGAWLAFQRMCHPFPWQVVQEAYVLHGDAGIIDMGSGNTGNGGFGVSSTGRSHGNTGNWDDRNRAPSAVVGFAAGVDLEAGIPVVGCGNLSSQEDTNYYNASPMERVERRPGGLSGTQSGSSAETAGESARTTSTSSLVHRRSSIKKEGNSSGFAFSFDPMTSAAESFMSLHSVRSVASALSDAEQRVSWEDQRSSNYEGRKSELGRMCSEERIAKEKIRMDKVEEKPIGCFV</sequence>
<dbReference type="PANTHER" id="PTHR24092">
    <property type="entry name" value="PROBABLE PHOSPHOLIPID-TRANSPORTING ATPASE"/>
    <property type="match status" value="1"/>
</dbReference>
<feature type="binding site" evidence="14">
    <location>
        <position position="790"/>
    </location>
    <ligand>
        <name>ATP</name>
        <dbReference type="ChEBI" id="CHEBI:30616"/>
    </ligand>
</feature>
<comment type="similarity">
    <text evidence="2 16">Belongs to the cation transport ATPase (P-type) (TC 3.A.3) family. Type IV subfamily.</text>
</comment>
<feature type="binding site" evidence="14">
    <location>
        <position position="474"/>
    </location>
    <ligand>
        <name>ATP</name>
        <dbReference type="ChEBI" id="CHEBI:30616"/>
    </ligand>
</feature>
<evidence type="ECO:0000256" key="5">
    <source>
        <dbReference type="ARBA" id="ARBA00022723"/>
    </source>
</evidence>
<dbReference type="InterPro" id="IPR023298">
    <property type="entry name" value="ATPase_P-typ_TM_dom_sf"/>
</dbReference>
<feature type="binding site" evidence="14">
    <location>
        <position position="701"/>
    </location>
    <ligand>
        <name>ATP</name>
        <dbReference type="ChEBI" id="CHEBI:30616"/>
    </ligand>
</feature>
<dbReference type="InterPro" id="IPR032630">
    <property type="entry name" value="P_typ_ATPase_c"/>
</dbReference>
<evidence type="ECO:0000256" key="12">
    <source>
        <dbReference type="ARBA" id="ARBA00034036"/>
    </source>
</evidence>
<dbReference type="GO" id="GO:0012505">
    <property type="term" value="C:endomembrane system"/>
    <property type="evidence" value="ECO:0007669"/>
    <property type="project" value="UniProtKB-SubCell"/>
</dbReference>
<evidence type="ECO:0000256" key="10">
    <source>
        <dbReference type="ARBA" id="ARBA00022989"/>
    </source>
</evidence>
<dbReference type="Gene3D" id="2.70.150.10">
    <property type="entry name" value="Calcium-transporting ATPase, cytoplasmic transduction domain A"/>
    <property type="match status" value="1"/>
</dbReference>
<feature type="active site" description="4-aspartylphosphate intermediate" evidence="13">
    <location>
        <position position="473"/>
    </location>
</feature>
<keyword evidence="6 14" id="KW-0547">Nucleotide-binding</keyword>
<comment type="catalytic activity">
    <reaction evidence="12 16">
        <text>ATP + H2O + phospholipidSide 1 = ADP + phosphate + phospholipidSide 2.</text>
        <dbReference type="EC" id="7.6.2.1"/>
    </reaction>
</comment>
<evidence type="ECO:0000256" key="7">
    <source>
        <dbReference type="ARBA" id="ARBA00022840"/>
    </source>
</evidence>
<feature type="binding site" evidence="15">
    <location>
        <position position="475"/>
    </location>
    <ligand>
        <name>Mg(2+)</name>
        <dbReference type="ChEBI" id="CHEBI:18420"/>
    </ligand>
</feature>
<dbReference type="SUPFAM" id="SSF56784">
    <property type="entry name" value="HAD-like"/>
    <property type="match status" value="1"/>
</dbReference>
<evidence type="ECO:0000256" key="11">
    <source>
        <dbReference type="ARBA" id="ARBA00023136"/>
    </source>
</evidence>
<dbReference type="GO" id="GO:0005886">
    <property type="term" value="C:plasma membrane"/>
    <property type="evidence" value="ECO:0007669"/>
    <property type="project" value="TreeGrafter"/>
</dbReference>
<reference evidence="21" key="1">
    <citation type="journal article" date="2011" name="PLoS Biol.">
        <title>Gene gain and loss during evolution of obligate parasitism in the white rust pathogen of Arabidopsis thaliana.</title>
        <authorList>
            <person name="Kemen E."/>
            <person name="Gardiner A."/>
            <person name="Schultz-Larsen T."/>
            <person name="Kemen A.C."/>
            <person name="Balmuth A.L."/>
            <person name="Robert-Seilaniantz A."/>
            <person name="Bailey K."/>
            <person name="Holub E."/>
            <person name="Studholme D.J."/>
            <person name="Maclean D."/>
            <person name="Jones J.D."/>
        </authorList>
    </citation>
    <scope>NUCLEOTIDE SEQUENCE</scope>
</reference>
<dbReference type="InterPro" id="IPR001757">
    <property type="entry name" value="P_typ_ATPase"/>
</dbReference>
<feature type="domain" description="P-type ATPase N-terminal" evidence="19">
    <location>
        <begin position="70"/>
        <end position="123"/>
    </location>
</feature>
<dbReference type="PANTHER" id="PTHR24092:SF180">
    <property type="entry name" value="PHOSPHOLIPID-TRANSPORTING ATPASE DNF1-RELATED"/>
    <property type="match status" value="1"/>
</dbReference>
<dbReference type="FunFam" id="3.40.50.1000:FF:000080">
    <property type="entry name" value="Phospholipid-transporting ATPase"/>
    <property type="match status" value="1"/>
</dbReference>
<dbReference type="GO" id="GO:0000287">
    <property type="term" value="F:magnesium ion binding"/>
    <property type="evidence" value="ECO:0007669"/>
    <property type="project" value="UniProtKB-UniRule"/>
</dbReference>
<evidence type="ECO:0000256" key="18">
    <source>
        <dbReference type="SAM" id="MobiDB-lite"/>
    </source>
</evidence>
<feature type="transmembrane region" description="Helical" evidence="16">
    <location>
        <begin position="361"/>
        <end position="383"/>
    </location>
</feature>
<feature type="binding site" evidence="14">
    <location>
        <position position="475"/>
    </location>
    <ligand>
        <name>ATP</name>
        <dbReference type="ChEBI" id="CHEBI:30616"/>
    </ligand>
</feature>
<comment type="cofactor">
    <cofactor evidence="15">
        <name>Mg(2+)</name>
        <dbReference type="ChEBI" id="CHEBI:18420"/>
    </cofactor>
</comment>
<dbReference type="InterPro" id="IPR044492">
    <property type="entry name" value="P_typ_ATPase_HD_dom"/>
</dbReference>
<dbReference type="InterPro" id="IPR008250">
    <property type="entry name" value="ATPase_P-typ_transduc_dom_A_sf"/>
</dbReference>
<proteinExistence type="inferred from homology"/>
<feature type="domain" description="P-type ATPase C-terminal" evidence="20">
    <location>
        <begin position="931"/>
        <end position="1178"/>
    </location>
</feature>
<feature type="binding site" evidence="14">
    <location>
        <position position="909"/>
    </location>
    <ligand>
        <name>ATP</name>
        <dbReference type="ChEBI" id="CHEBI:30616"/>
    </ligand>
</feature>
<feature type="transmembrane region" description="Helical" evidence="16">
    <location>
        <begin position="995"/>
        <end position="1015"/>
    </location>
</feature>
<dbReference type="EC" id="7.6.2.1" evidence="16"/>
<dbReference type="SFLD" id="SFLDF00027">
    <property type="entry name" value="p-type_atpase"/>
    <property type="match status" value="1"/>
</dbReference>
<evidence type="ECO:0000256" key="17">
    <source>
        <dbReference type="SAM" id="Coils"/>
    </source>
</evidence>
<feature type="compositionally biased region" description="Low complexity" evidence="18">
    <location>
        <begin position="1284"/>
        <end position="1302"/>
    </location>
</feature>
<dbReference type="PROSITE" id="PS00154">
    <property type="entry name" value="ATPASE_E1_E2"/>
    <property type="match status" value="1"/>
</dbReference>
<evidence type="ECO:0000256" key="3">
    <source>
        <dbReference type="ARBA" id="ARBA00022448"/>
    </source>
</evidence>
<keyword evidence="5 15" id="KW-0479">Metal-binding</keyword>
<evidence type="ECO:0000259" key="19">
    <source>
        <dbReference type="Pfam" id="PF16209"/>
    </source>
</evidence>
<protein>
    <recommendedName>
        <fullName evidence="16">Phospholipid-transporting ATPase</fullName>
        <ecNumber evidence="16">7.6.2.1</ecNumber>
    </recommendedName>
</protein>
<dbReference type="SFLD" id="SFLDG00002">
    <property type="entry name" value="C1.7:_P-type_atpase_like"/>
    <property type="match status" value="1"/>
</dbReference>
<dbReference type="GO" id="GO:0005524">
    <property type="term" value="F:ATP binding"/>
    <property type="evidence" value="ECO:0007669"/>
    <property type="project" value="UniProtKB-UniRule"/>
</dbReference>
<dbReference type="InterPro" id="IPR018303">
    <property type="entry name" value="ATPase_P-typ_P_site"/>
</dbReference>
<feature type="transmembrane region" description="Helical" evidence="16">
    <location>
        <begin position="962"/>
        <end position="983"/>
    </location>
</feature>
<feature type="transmembrane region" description="Helical" evidence="16">
    <location>
        <begin position="403"/>
        <end position="433"/>
    </location>
</feature>
<reference evidence="21" key="2">
    <citation type="submission" date="2011-02" db="EMBL/GenBank/DDBJ databases">
        <authorList>
            <person name="MacLean D."/>
        </authorList>
    </citation>
    <scope>NUCLEOTIDE SEQUENCE</scope>
</reference>
<dbReference type="InterPro" id="IPR023214">
    <property type="entry name" value="HAD_sf"/>
</dbReference>
<dbReference type="GO" id="GO:0140326">
    <property type="term" value="F:ATPase-coupled intramembrane lipid transporter activity"/>
    <property type="evidence" value="ECO:0007669"/>
    <property type="project" value="UniProtKB-EC"/>
</dbReference>
<feature type="binding site" evidence="14">
    <location>
        <position position="643"/>
    </location>
    <ligand>
        <name>ATP</name>
        <dbReference type="ChEBI" id="CHEBI:30616"/>
    </ligand>
</feature>
<feature type="transmembrane region" description="Helical" evidence="16">
    <location>
        <begin position="123"/>
        <end position="143"/>
    </location>
</feature>
<keyword evidence="10 16" id="KW-1133">Transmembrane helix</keyword>
<dbReference type="SUPFAM" id="SSF81665">
    <property type="entry name" value="Calcium ATPase, transmembrane domain M"/>
    <property type="match status" value="1"/>
</dbReference>
<evidence type="ECO:0000313" key="22">
    <source>
        <dbReference type="EMBL" id="CCA24343.1"/>
    </source>
</evidence>
<evidence type="ECO:0000256" key="13">
    <source>
        <dbReference type="PIRSR" id="PIRSR606539-1"/>
    </source>
</evidence>
<feature type="region of interest" description="Disordered" evidence="18">
    <location>
        <begin position="1271"/>
        <end position="1309"/>
    </location>
</feature>
<evidence type="ECO:0000259" key="20">
    <source>
        <dbReference type="Pfam" id="PF16212"/>
    </source>
</evidence>
<dbReference type="GO" id="GO:0045332">
    <property type="term" value="P:phospholipid translocation"/>
    <property type="evidence" value="ECO:0007669"/>
    <property type="project" value="TreeGrafter"/>
</dbReference>
<evidence type="ECO:0000256" key="15">
    <source>
        <dbReference type="PIRSR" id="PIRSR606539-3"/>
    </source>
</evidence>
<organism evidence="21">
    <name type="scientific">Albugo laibachii Nc14</name>
    <dbReference type="NCBI Taxonomy" id="890382"/>
    <lineage>
        <taxon>Eukaryota</taxon>
        <taxon>Sar</taxon>
        <taxon>Stramenopiles</taxon>
        <taxon>Oomycota</taxon>
        <taxon>Peronosporomycetes</taxon>
        <taxon>Albuginales</taxon>
        <taxon>Albuginaceae</taxon>
        <taxon>Albugo</taxon>
    </lineage>
</organism>
<dbReference type="InterPro" id="IPR032631">
    <property type="entry name" value="P-type_ATPase_N"/>
</dbReference>
<feature type="transmembrane region" description="Helical" evidence="16">
    <location>
        <begin position="1079"/>
        <end position="1098"/>
    </location>
</feature>
<feature type="binding site" evidence="14">
    <location>
        <position position="593"/>
    </location>
    <ligand>
        <name>ATP</name>
        <dbReference type="ChEBI" id="CHEBI:30616"/>
    </ligand>
</feature>
<gene>
    <name evidence="21" type="primary">AlNc14C189G8412</name>
    <name evidence="22" type="synonym">AlNc14C235G9361</name>
    <name evidence="21" type="ORF">ALNC14_094640</name>
    <name evidence="22" type="ORF">ALNC14_104870</name>
</gene>
<feature type="binding site" evidence="14">
    <location>
        <position position="666"/>
    </location>
    <ligand>
        <name>ATP</name>
        <dbReference type="ChEBI" id="CHEBI:30616"/>
    </ligand>
</feature>
<feature type="binding site" evidence="14">
    <location>
        <position position="788"/>
    </location>
    <ligand>
        <name>ATP</name>
        <dbReference type="ChEBI" id="CHEBI:30616"/>
    </ligand>
</feature>
<evidence type="ECO:0000256" key="2">
    <source>
        <dbReference type="ARBA" id="ARBA00008109"/>
    </source>
</evidence>
<evidence type="ECO:0000256" key="1">
    <source>
        <dbReference type="ARBA" id="ARBA00004127"/>
    </source>
</evidence>
<dbReference type="EMBL" id="FR824234">
    <property type="protein sequence ID" value="CCA23321.1"/>
    <property type="molecule type" value="Genomic_DNA"/>
</dbReference>
<feature type="binding site" evidence="14">
    <location>
        <position position="878"/>
    </location>
    <ligand>
        <name>ATP</name>
        <dbReference type="ChEBI" id="CHEBI:30616"/>
    </ligand>
</feature>
<dbReference type="Pfam" id="PF16209">
    <property type="entry name" value="PhoLip_ATPase_N"/>
    <property type="match status" value="1"/>
</dbReference>
<dbReference type="Gene3D" id="3.40.1110.10">
    <property type="entry name" value="Calcium-transporting ATPase, cytoplasmic domain N"/>
    <property type="match status" value="1"/>
</dbReference>
<dbReference type="SFLD" id="SFLDS00003">
    <property type="entry name" value="Haloacid_Dehalogenase"/>
    <property type="match status" value="1"/>
</dbReference>
<name>F0WPS0_9STRA</name>
<feature type="region of interest" description="Disordered" evidence="18">
    <location>
        <begin position="1"/>
        <end position="51"/>
    </location>
</feature>
<keyword evidence="11 16" id="KW-0472">Membrane</keyword>
<evidence type="ECO:0000256" key="4">
    <source>
        <dbReference type="ARBA" id="ARBA00022692"/>
    </source>
</evidence>
<evidence type="ECO:0000256" key="8">
    <source>
        <dbReference type="ARBA" id="ARBA00022842"/>
    </source>
</evidence>
<dbReference type="NCBIfam" id="TIGR01494">
    <property type="entry name" value="ATPase_P-type"/>
    <property type="match status" value="1"/>
</dbReference>
<dbReference type="NCBIfam" id="TIGR01652">
    <property type="entry name" value="ATPase-Plipid"/>
    <property type="match status" value="1"/>
</dbReference>
<comment type="subcellular location">
    <subcellularLocation>
        <location evidence="1">Endomembrane system</location>
        <topology evidence="1">Multi-pass membrane protein</topology>
    </subcellularLocation>
    <subcellularLocation>
        <location evidence="16">Membrane</location>
        <topology evidence="16">Multi-pass membrane protein</topology>
    </subcellularLocation>
</comment>
<feature type="transmembrane region" description="Helical" evidence="16">
    <location>
        <begin position="1045"/>
        <end position="1067"/>
    </location>
</feature>
<keyword evidence="8 15" id="KW-0460">Magnesium</keyword>
<feature type="binding site" evidence="14">
    <location>
        <position position="908"/>
    </location>
    <ligand>
        <name>ATP</name>
        <dbReference type="ChEBI" id="CHEBI:30616"/>
    </ligand>
</feature>
<evidence type="ECO:0000256" key="6">
    <source>
        <dbReference type="ARBA" id="ARBA00022741"/>
    </source>
</evidence>
<dbReference type="PRINTS" id="PR00119">
    <property type="entry name" value="CATATPASE"/>
</dbReference>
<keyword evidence="17" id="KW-0175">Coiled coil</keyword>
<dbReference type="SUPFAM" id="SSF81653">
    <property type="entry name" value="Calcium ATPase, transduction domain A"/>
    <property type="match status" value="1"/>
</dbReference>
<dbReference type="InterPro" id="IPR036412">
    <property type="entry name" value="HAD-like_sf"/>
</dbReference>
<dbReference type="Pfam" id="PF13246">
    <property type="entry name" value="Cation_ATPase"/>
    <property type="match status" value="1"/>
</dbReference>